<dbReference type="EMBL" id="CYRX01000025">
    <property type="protein sequence ID" value="CUH60265.1"/>
    <property type="molecule type" value="Genomic_DNA"/>
</dbReference>
<dbReference type="PROSITE" id="PS50943">
    <property type="entry name" value="HTH_CROC1"/>
    <property type="match status" value="1"/>
</dbReference>
<evidence type="ECO:0000259" key="1">
    <source>
        <dbReference type="PROSITE" id="PS50943"/>
    </source>
</evidence>
<evidence type="ECO:0000313" key="3">
    <source>
        <dbReference type="Proteomes" id="UP000051298"/>
    </source>
</evidence>
<dbReference type="AlphaFoldDB" id="A0A0P1FI98"/>
<name>A0A0P1FI98_9RHOB</name>
<dbReference type="RefSeq" id="WP_058123282.1">
    <property type="nucleotide sequence ID" value="NZ_CYRX01000025.1"/>
</dbReference>
<evidence type="ECO:0000313" key="2">
    <source>
        <dbReference type="EMBL" id="CUH60265.1"/>
    </source>
</evidence>
<proteinExistence type="predicted"/>
<dbReference type="InterPro" id="IPR001387">
    <property type="entry name" value="Cro/C1-type_HTH"/>
</dbReference>
<dbReference type="Gene3D" id="1.10.260.40">
    <property type="entry name" value="lambda repressor-like DNA-binding domains"/>
    <property type="match status" value="1"/>
</dbReference>
<feature type="domain" description="HTH cro/C1-type" evidence="1">
    <location>
        <begin position="38"/>
        <end position="69"/>
    </location>
</feature>
<protein>
    <submittedName>
        <fullName evidence="2">Helix-turn-helix domain protein</fullName>
    </submittedName>
</protein>
<dbReference type="Proteomes" id="UP000051298">
    <property type="component" value="Unassembled WGS sequence"/>
</dbReference>
<organism evidence="2 3">
    <name type="scientific">Thalassobacter stenotrophicus</name>
    <dbReference type="NCBI Taxonomy" id="266809"/>
    <lineage>
        <taxon>Bacteria</taxon>
        <taxon>Pseudomonadati</taxon>
        <taxon>Pseudomonadota</taxon>
        <taxon>Alphaproteobacteria</taxon>
        <taxon>Rhodobacterales</taxon>
        <taxon>Roseobacteraceae</taxon>
        <taxon>Thalassobacter</taxon>
    </lineage>
</organism>
<reference evidence="2 3" key="1">
    <citation type="submission" date="2015-09" db="EMBL/GenBank/DDBJ databases">
        <authorList>
            <consortium name="Swine Surveillance"/>
        </authorList>
    </citation>
    <scope>NUCLEOTIDE SEQUENCE [LARGE SCALE GENOMIC DNA]</scope>
    <source>
        <strain evidence="2 3">CECT 5294</strain>
    </source>
</reference>
<accession>A0A0P1FI98</accession>
<gene>
    <name evidence="2" type="ORF">THS5294_01554</name>
</gene>
<dbReference type="InterPro" id="IPR010982">
    <property type="entry name" value="Lambda_DNA-bd_dom_sf"/>
</dbReference>
<dbReference type="CDD" id="cd00093">
    <property type="entry name" value="HTH_XRE"/>
    <property type="match status" value="1"/>
</dbReference>
<sequence length="85" mass="10203">MNERPEFYEIGVRLERIRQAFSDDSQKAWAEKNRFNITQYNNWEKGNRRIPVERAMDLCDRYGVTLDFVYRGRSDGLPESLRKSL</sequence>
<dbReference type="GO" id="GO:0003677">
    <property type="term" value="F:DNA binding"/>
    <property type="evidence" value="ECO:0007669"/>
    <property type="project" value="InterPro"/>
</dbReference>
<dbReference type="SUPFAM" id="SSF47413">
    <property type="entry name" value="lambda repressor-like DNA-binding domains"/>
    <property type="match status" value="1"/>
</dbReference>